<name>A0ABY2SH41_9HYPH</name>
<proteinExistence type="predicted"/>
<evidence type="ECO:0000313" key="3">
    <source>
        <dbReference type="Proteomes" id="UP000305202"/>
    </source>
</evidence>
<comment type="caution">
    <text evidence="2">The sequence shown here is derived from an EMBL/GenBank/DDBJ whole genome shotgun (WGS) entry which is preliminary data.</text>
</comment>
<feature type="region of interest" description="Disordered" evidence="1">
    <location>
        <begin position="23"/>
        <end position="85"/>
    </location>
</feature>
<feature type="compositionally biased region" description="Low complexity" evidence="1">
    <location>
        <begin position="62"/>
        <end position="76"/>
    </location>
</feature>
<evidence type="ECO:0000256" key="1">
    <source>
        <dbReference type="SAM" id="MobiDB-lite"/>
    </source>
</evidence>
<accession>A0ABY2SH41</accession>
<dbReference type="Proteomes" id="UP000305202">
    <property type="component" value="Unassembled WGS sequence"/>
</dbReference>
<reference evidence="2 3" key="1">
    <citation type="submission" date="2019-04" db="EMBL/GenBank/DDBJ databases">
        <authorList>
            <person name="Li M."/>
            <person name="Gao C."/>
        </authorList>
    </citation>
    <scope>NUCLEOTIDE SEQUENCE [LARGE SCALE GENOMIC DNA]</scope>
    <source>
        <strain evidence="2 3">BGMRC 2031</strain>
    </source>
</reference>
<feature type="compositionally biased region" description="Basic and acidic residues" evidence="1">
    <location>
        <begin position="23"/>
        <end position="39"/>
    </location>
</feature>
<keyword evidence="3" id="KW-1185">Reference proteome</keyword>
<dbReference type="RefSeq" id="WP_136991426.1">
    <property type="nucleotide sequence ID" value="NZ_SZPQ01000027.1"/>
</dbReference>
<protein>
    <submittedName>
        <fullName evidence="2">Uncharacterized protein</fullName>
    </submittedName>
</protein>
<gene>
    <name evidence="2" type="ORF">FCN80_17320</name>
</gene>
<dbReference type="EMBL" id="SZPQ01000027">
    <property type="protein sequence ID" value="TKI04577.1"/>
    <property type="molecule type" value="Genomic_DNA"/>
</dbReference>
<evidence type="ECO:0000313" key="2">
    <source>
        <dbReference type="EMBL" id="TKI04577.1"/>
    </source>
</evidence>
<sequence>MYDDIGNLKEKSGLRNFAFQDFSKQDEKTSSSADDHVADAGDGSRTPPAQAVRVKAVSPLNAAQAASDGAAAPAMAKHNKPPRAMDASLFAQPAAPSAPVQNGIRTVDGGRSRAIDHISLSSLLKAIANSQ</sequence>
<organism evidence="2 3">
    <name type="scientific">Martelella alba</name>
    <dbReference type="NCBI Taxonomy" id="2590451"/>
    <lineage>
        <taxon>Bacteria</taxon>
        <taxon>Pseudomonadati</taxon>
        <taxon>Pseudomonadota</taxon>
        <taxon>Alphaproteobacteria</taxon>
        <taxon>Hyphomicrobiales</taxon>
        <taxon>Aurantimonadaceae</taxon>
        <taxon>Martelella</taxon>
    </lineage>
</organism>